<dbReference type="RefSeq" id="WP_095045724.1">
    <property type="nucleotide sequence ID" value="NZ_LN890657.1"/>
</dbReference>
<evidence type="ECO:0000313" key="1">
    <source>
        <dbReference type="EMBL" id="CUS06429.1"/>
    </source>
</evidence>
<dbReference type="EMBL" id="LN890657">
    <property type="protein sequence ID" value="CUS06429.1"/>
    <property type="molecule type" value="Genomic_DNA"/>
</dbReference>
<sequence length="99" mass="11040">MAHYANEELGVEFDIADRFTVREQLVFRGKVAESFGESVFVRYWMAGQTVIQAWSCDAVADMAALDLDATDNMNVAEIVAWTANTVAGHMNRLETPPKK</sequence>
<dbReference type="AlphaFoldDB" id="A0A160T9A7"/>
<keyword evidence="2" id="KW-1185">Reference proteome</keyword>
<proteinExistence type="predicted"/>
<protein>
    <submittedName>
        <fullName evidence="1">Uncharacterized protein</fullName>
    </submittedName>
</protein>
<keyword evidence="1" id="KW-0614">Plasmid</keyword>
<gene>
    <name evidence="1" type="ORF">CFX0092_P0029</name>
</gene>
<name>A0A160T9A7_9CHLR</name>
<dbReference type="Proteomes" id="UP000215027">
    <property type="component" value="Plasmid III"/>
</dbReference>
<accession>A0A160T9A7</accession>
<evidence type="ECO:0000313" key="2">
    <source>
        <dbReference type="Proteomes" id="UP000215027"/>
    </source>
</evidence>
<organism evidence="1 2">
    <name type="scientific">Candidatus Promineifilum breve</name>
    <dbReference type="NCBI Taxonomy" id="1806508"/>
    <lineage>
        <taxon>Bacteria</taxon>
        <taxon>Bacillati</taxon>
        <taxon>Chloroflexota</taxon>
        <taxon>Ardenticatenia</taxon>
        <taxon>Candidatus Promineifilales</taxon>
        <taxon>Candidatus Promineifilaceae</taxon>
        <taxon>Candidatus Promineifilum</taxon>
    </lineage>
</organism>
<geneLocation type="plasmid" evidence="1 2">
    <name>III</name>
</geneLocation>
<reference evidence="1" key="1">
    <citation type="submission" date="2016-01" db="EMBL/GenBank/DDBJ databases">
        <authorList>
            <person name="Mcilroy J.S."/>
            <person name="Karst M S."/>
            <person name="Albertsen M."/>
        </authorList>
    </citation>
    <scope>NUCLEOTIDE SEQUENCE</scope>
    <source>
        <strain evidence="1">Cfx-K</strain>
        <plasmid evidence="1">III</plasmid>
    </source>
</reference>
<dbReference type="KEGG" id="pbf:CFX0092_P0029"/>